<organism evidence="1 2">
    <name type="scientific">Rotaria magnacalcarata</name>
    <dbReference type="NCBI Taxonomy" id="392030"/>
    <lineage>
        <taxon>Eukaryota</taxon>
        <taxon>Metazoa</taxon>
        <taxon>Spiralia</taxon>
        <taxon>Gnathifera</taxon>
        <taxon>Rotifera</taxon>
        <taxon>Eurotatoria</taxon>
        <taxon>Bdelloidea</taxon>
        <taxon>Philodinida</taxon>
        <taxon>Philodinidae</taxon>
        <taxon>Rotaria</taxon>
    </lineage>
</organism>
<sequence length="563" mass="64311">MYGELALNLVNSTLVDGSMVAYVRLNLSLVYQTLVTSFTKKVTDSVSKLSSTDLPETVEQQHSFAITVAENFVMNIGTLRGENSIHMLNRIIIQTPENDELKFDVSQCVNDLCVSIVSALDDPLPDWPSTLNRTNSTTCTASTTTNKNDLYTISYKDESYRHALIAYGLMRYSFDTDQHLKKIIDNPIQINVILLAGFASMYLPDVHRPLSKITFLPPINEDPNSLTASQLCFQSAKTSLIDSHFQKEAVVVVDEKIYRNCAKVKRLDEIDNKSIFLYPGDFHIMKNCMVVVWNELKDNAIKKKKEEWFSTLINEINTLKLSDVLDQWAAGKSALNQAFQFWYFIYRKLLELLILLYMSIRLSNFDGRNAALYSMAPIFFATNHRNYARLLERSFAVNRTNRTFSAIALDQTIEYSINKYGKDLGGISGNLSCSSIDIWCRSLAFRSMPSSIVNAHDNKDLPIITNALHEENIFNKNNAHVRQIMNDKVIHEKIIANVVTMYERGLQGMHSFLQDWYVDHSELDMNSLFLHEFSPAPLSLCDNQDFNLLNQQQKSEIIKLFEK</sequence>
<reference evidence="1" key="1">
    <citation type="submission" date="2021-02" db="EMBL/GenBank/DDBJ databases">
        <authorList>
            <person name="Nowell W R."/>
        </authorList>
    </citation>
    <scope>NUCLEOTIDE SEQUENCE</scope>
</reference>
<gene>
    <name evidence="1" type="ORF">UXM345_LOCUS13568</name>
</gene>
<protein>
    <submittedName>
        <fullName evidence="1">Uncharacterized protein</fullName>
    </submittedName>
</protein>
<evidence type="ECO:0000313" key="2">
    <source>
        <dbReference type="Proteomes" id="UP000663842"/>
    </source>
</evidence>
<proteinExistence type="predicted"/>
<dbReference type="EMBL" id="CAJOBF010001478">
    <property type="protein sequence ID" value="CAF3955093.1"/>
    <property type="molecule type" value="Genomic_DNA"/>
</dbReference>
<dbReference type="PANTHER" id="PTHR47018">
    <property type="entry name" value="CXC DOMAIN-CONTAINING PROTEIN-RELATED"/>
    <property type="match status" value="1"/>
</dbReference>
<name>A0A819L552_9BILA</name>
<evidence type="ECO:0000313" key="1">
    <source>
        <dbReference type="EMBL" id="CAF3955093.1"/>
    </source>
</evidence>
<accession>A0A819L552</accession>
<dbReference type="AlphaFoldDB" id="A0A819L552"/>
<comment type="caution">
    <text evidence="1">The sequence shown here is derived from an EMBL/GenBank/DDBJ whole genome shotgun (WGS) entry which is preliminary data.</text>
</comment>
<dbReference type="Proteomes" id="UP000663842">
    <property type="component" value="Unassembled WGS sequence"/>
</dbReference>
<dbReference type="PANTHER" id="PTHR47018:SF1">
    <property type="entry name" value="TESMIN_TSO1-LIKE CXC DOMAIN-CONTAINING PROTEIN"/>
    <property type="match status" value="1"/>
</dbReference>